<feature type="region of interest" description="Disordered" evidence="1">
    <location>
        <begin position="41"/>
        <end position="67"/>
    </location>
</feature>
<evidence type="ECO:0000256" key="1">
    <source>
        <dbReference type="SAM" id="MobiDB-lite"/>
    </source>
</evidence>
<dbReference type="PANTHER" id="PTHR35580">
    <property type="entry name" value="CELL SURFACE GLYCOPROTEIN (S-LAYER PROTEIN)-LIKE PROTEIN"/>
    <property type="match status" value="1"/>
</dbReference>
<keyword evidence="3" id="KW-1185">Reference proteome</keyword>
<dbReference type="PANTHER" id="PTHR35580:SF1">
    <property type="entry name" value="PHYTASE-LIKE DOMAIN-CONTAINING PROTEIN"/>
    <property type="match status" value="1"/>
</dbReference>
<sequence length="817" mass="79253">MILPAFARTRHPRRSLSTARTTPSVLAAAVSLLAISGCSNDGMPSGDPGSTGSGAASGTGGSGGAGGAGGENVGGNAGTGGAGGGLGGAGGGLGGAGQGGAGGSGQGGGPACAPGETEFCYSGPPGTGTTGLCKAGVRTCSADGSGFGPCLGEVVPQPETCTTPGDDDCDGQVNEDGNGCLCVPGQIMACYSGPAGTDGIGACHAGTQTCAPGGTSYGPCMGEVVPQPETCLTVVDDDCDGQINESGAGCVCAPNTTAPCYSGPAGTQNVGNCVGGVRACNAQGTAYGPCIGEVVPQAESCQAPGDEDCDGQINEPDAGCGGCVPGSTESCYSGPAGTAGVGICMAGMRTCSVQGWGPCTGEVVPQAEDCMTAADENCDGSSVGCGAPVWSRRGGDTADQDATDVVTDAAGNVYLVGDFAGTIDLGGGTLTSALATTTDVFVAKFSPSGAHLWSRRLGSAGSDHAYDVAIAPGGQVVIAGSFVSTVDLGNGQMLTSTGGLDGFVATLNAATGDAMWGSSFGGPGADDEGLGVALDAQGNLTVVGTAAASFSFAGTQLDAAGGNDIFVGRLNASGMPQWGRRYGDAMFQGARGVAVDATGAAVILGFFNGSLDFGGGTLTSQSGEDIFLLKLGQSGNHLWSKAFVGTGSNIGHRVRVDAVGNVIASGYVVGALDFGGGVLPAGGSQDVFVAKFDGTGAHQWSKRFGNAQEQLGYGLDVDPNGNVALTGRLLGSADFGGGTLTSAGGVDVFVAKLSATGAHLWSQRYGDATGGQWGRAVAFDPAGNLVVSGRFQGSLNFGGGALDSAGSWDAFVAKLAP</sequence>
<dbReference type="AlphaFoldDB" id="A0A017TAI2"/>
<feature type="compositionally biased region" description="Gly residues" evidence="1">
    <location>
        <begin position="49"/>
        <end position="67"/>
    </location>
</feature>
<dbReference type="eggNOG" id="COG1520">
    <property type="taxonomic scope" value="Bacteria"/>
</dbReference>
<name>A0A017TAI2_9BACT</name>
<gene>
    <name evidence="2" type="ORF">CAP_2122</name>
</gene>
<accession>A0A017TAI2</accession>
<organism evidence="2 3">
    <name type="scientific">Chondromyces apiculatus DSM 436</name>
    <dbReference type="NCBI Taxonomy" id="1192034"/>
    <lineage>
        <taxon>Bacteria</taxon>
        <taxon>Pseudomonadati</taxon>
        <taxon>Myxococcota</taxon>
        <taxon>Polyangia</taxon>
        <taxon>Polyangiales</taxon>
        <taxon>Polyangiaceae</taxon>
        <taxon>Chondromyces</taxon>
    </lineage>
</organism>
<dbReference type="Proteomes" id="UP000019678">
    <property type="component" value="Unassembled WGS sequence"/>
</dbReference>
<evidence type="ECO:0000313" key="3">
    <source>
        <dbReference type="Proteomes" id="UP000019678"/>
    </source>
</evidence>
<proteinExistence type="predicted"/>
<comment type="caution">
    <text evidence="2">The sequence shown here is derived from an EMBL/GenBank/DDBJ whole genome shotgun (WGS) entry which is preliminary data.</text>
</comment>
<dbReference type="STRING" id="1192034.CAP_2122"/>
<protein>
    <submittedName>
        <fullName evidence="2">Uncharacterized protein</fullName>
    </submittedName>
</protein>
<dbReference type="EMBL" id="ASRX01000017">
    <property type="protein sequence ID" value="EYF06244.1"/>
    <property type="molecule type" value="Genomic_DNA"/>
</dbReference>
<dbReference type="InterPro" id="IPR052918">
    <property type="entry name" value="Motility_Chemotaxis_Reg"/>
</dbReference>
<feature type="region of interest" description="Disordered" evidence="1">
    <location>
        <begin position="1"/>
        <end position="21"/>
    </location>
</feature>
<evidence type="ECO:0000313" key="2">
    <source>
        <dbReference type="EMBL" id="EYF06244.1"/>
    </source>
</evidence>
<reference evidence="2 3" key="1">
    <citation type="submission" date="2013-05" db="EMBL/GenBank/DDBJ databases">
        <title>Genome assembly of Chondromyces apiculatus DSM 436.</title>
        <authorList>
            <person name="Sharma G."/>
            <person name="Khatri I."/>
            <person name="Kaur C."/>
            <person name="Mayilraj S."/>
            <person name="Subramanian S."/>
        </authorList>
    </citation>
    <scope>NUCLEOTIDE SEQUENCE [LARGE SCALE GENOMIC DNA]</scope>
    <source>
        <strain evidence="2 3">DSM 436</strain>
    </source>
</reference>
<dbReference type="eggNOG" id="COG2863">
    <property type="taxonomic scope" value="Bacteria"/>
</dbReference>